<dbReference type="EMBL" id="FNYY01000002">
    <property type="protein sequence ID" value="SEI88568.1"/>
    <property type="molecule type" value="Genomic_DNA"/>
</dbReference>
<gene>
    <name evidence="8" type="ORF">SAMN04487940_102287</name>
</gene>
<evidence type="ECO:0000256" key="2">
    <source>
        <dbReference type="ARBA" id="ARBA00022617"/>
    </source>
</evidence>
<evidence type="ECO:0000256" key="3">
    <source>
        <dbReference type="ARBA" id="ARBA00022723"/>
    </source>
</evidence>
<dbReference type="InterPro" id="IPR036136">
    <property type="entry name" value="Nit/Sulf_reduc_fer-like_dom_sf"/>
</dbReference>
<keyword evidence="1" id="KW-0004">4Fe-4S</keyword>
<keyword evidence="3" id="KW-0479">Metal-binding</keyword>
<keyword evidence="2" id="KW-0349">Heme</keyword>
<keyword evidence="4" id="KW-0560">Oxidoreductase</keyword>
<dbReference type="PROSITE" id="PS00365">
    <property type="entry name" value="NIR_SIR"/>
    <property type="match status" value="1"/>
</dbReference>
<comment type="caution">
    <text evidence="8">The sequence shown here is derived from an EMBL/GenBank/DDBJ whole genome shotgun (WGS) entry which is preliminary data.</text>
</comment>
<dbReference type="Pfam" id="PF03460">
    <property type="entry name" value="NIR_SIR_ferr"/>
    <property type="match status" value="1"/>
</dbReference>
<dbReference type="InterPro" id="IPR005117">
    <property type="entry name" value="NiRdtase/SiRdtase_haem-b_fer"/>
</dbReference>
<dbReference type="PANTHER" id="PTHR32439">
    <property type="entry name" value="FERREDOXIN--NITRITE REDUCTASE, CHLOROPLASTIC"/>
    <property type="match status" value="1"/>
</dbReference>
<dbReference type="SUPFAM" id="SSF55124">
    <property type="entry name" value="Nitrite/Sulfite reductase N-terminal domain-like"/>
    <property type="match status" value="1"/>
</dbReference>
<feature type="domain" description="Nitrite/Sulfite reductase ferredoxin-like" evidence="7">
    <location>
        <begin position="15"/>
        <end position="80"/>
    </location>
</feature>
<evidence type="ECO:0000313" key="8">
    <source>
        <dbReference type="EMBL" id="SEI88568.1"/>
    </source>
</evidence>
<dbReference type="Gene3D" id="3.90.480.10">
    <property type="entry name" value="Sulfite Reductase Hemoprotein,Domain 2"/>
    <property type="match status" value="1"/>
</dbReference>
<dbReference type="Gene3D" id="3.30.413.10">
    <property type="entry name" value="Sulfite Reductase Hemoprotein, domain 1"/>
    <property type="match status" value="2"/>
</dbReference>
<protein>
    <submittedName>
        <fullName evidence="8">Precorrin-3B synthase</fullName>
    </submittedName>
</protein>
<dbReference type="PANTHER" id="PTHR32439:SF9">
    <property type="entry name" value="BLR3264 PROTEIN"/>
    <property type="match status" value="1"/>
</dbReference>
<evidence type="ECO:0000256" key="5">
    <source>
        <dbReference type="ARBA" id="ARBA00023004"/>
    </source>
</evidence>
<dbReference type="GO" id="GO:0051539">
    <property type="term" value="F:4 iron, 4 sulfur cluster binding"/>
    <property type="evidence" value="ECO:0007669"/>
    <property type="project" value="UniProtKB-KW"/>
</dbReference>
<evidence type="ECO:0000256" key="4">
    <source>
        <dbReference type="ARBA" id="ARBA00023002"/>
    </source>
</evidence>
<dbReference type="GO" id="GO:0046872">
    <property type="term" value="F:metal ion binding"/>
    <property type="evidence" value="ECO:0007669"/>
    <property type="project" value="UniProtKB-KW"/>
</dbReference>
<dbReference type="GeneID" id="80817146"/>
<dbReference type="RefSeq" id="WP_074835185.1">
    <property type="nucleotide sequence ID" value="NZ_FNYY01000002.1"/>
</dbReference>
<dbReference type="InterPro" id="IPR006066">
    <property type="entry name" value="NO2/SO3_Rdtase_FeS/sirohaem_BS"/>
</dbReference>
<dbReference type="GO" id="GO:0020037">
    <property type="term" value="F:heme binding"/>
    <property type="evidence" value="ECO:0007669"/>
    <property type="project" value="InterPro"/>
</dbReference>
<keyword evidence="9" id="KW-1185">Reference proteome</keyword>
<dbReference type="AlphaFoldDB" id="A0A975ZMD5"/>
<sequence length="377" mass="39590">MSAPLVKGWCPGAHRPMRSGDGLVVRLRPFRGEVSAVQVLALCDLSRRYGSGLIELTSRGNLQIRGVSSEDHPKLLQALDGHGLIDSDPAQESRRNILVAPDRAAGDLTDRLYDGLLATLPGLPPLPEKMGVVLDTGARAVLGAGSGDFRFELATDGGLILRADGAARGRRIAEDGAMAAMAALAQWFVETGGRTAGRMARHLRRQPLPQCWQEAAPRAQSAPPVPGPEAADMILGAPFGSLEAAALEAVMRRSGAVALRPMLGRLIRLRHARAIAAPGFVTTPGARLLEVDACPGAPLCPRATVDTRALARQLAPRTRGRLHVSGCAKGCANPRAADITLVGRDGGFDLVRNGTAADPPARRGLAPSHLIDLIGMT</sequence>
<accession>A0A975ZMD5</accession>
<evidence type="ECO:0000256" key="1">
    <source>
        <dbReference type="ARBA" id="ARBA00022485"/>
    </source>
</evidence>
<organism evidence="8 9">
    <name type="scientific">Marinovum algicola</name>
    <dbReference type="NCBI Taxonomy" id="42444"/>
    <lineage>
        <taxon>Bacteria</taxon>
        <taxon>Pseudomonadati</taxon>
        <taxon>Pseudomonadota</taxon>
        <taxon>Alphaproteobacteria</taxon>
        <taxon>Rhodobacterales</taxon>
        <taxon>Roseobacteraceae</taxon>
        <taxon>Marinovum</taxon>
    </lineage>
</organism>
<dbReference type="InterPro" id="IPR051329">
    <property type="entry name" value="NIR_SIR_4Fe-4S"/>
</dbReference>
<dbReference type="GO" id="GO:0016491">
    <property type="term" value="F:oxidoreductase activity"/>
    <property type="evidence" value="ECO:0007669"/>
    <property type="project" value="UniProtKB-KW"/>
</dbReference>
<evidence type="ECO:0000313" key="9">
    <source>
        <dbReference type="Proteomes" id="UP000182932"/>
    </source>
</evidence>
<name>A0A975ZMD5_9RHOB</name>
<keyword evidence="5" id="KW-0408">Iron</keyword>
<dbReference type="Proteomes" id="UP000182932">
    <property type="component" value="Unassembled WGS sequence"/>
</dbReference>
<reference evidence="8 9" key="1">
    <citation type="submission" date="2016-10" db="EMBL/GenBank/DDBJ databases">
        <authorList>
            <person name="Varghese N."/>
            <person name="Submissions S."/>
        </authorList>
    </citation>
    <scope>NUCLEOTIDE SEQUENCE [LARGE SCALE GENOMIC DNA]</scope>
    <source>
        <strain evidence="8 9">FF3</strain>
    </source>
</reference>
<evidence type="ECO:0000259" key="7">
    <source>
        <dbReference type="Pfam" id="PF03460"/>
    </source>
</evidence>
<proteinExistence type="predicted"/>
<dbReference type="SUPFAM" id="SSF56014">
    <property type="entry name" value="Nitrite and sulphite reductase 4Fe-4S domain-like"/>
    <property type="match status" value="1"/>
</dbReference>
<evidence type="ECO:0000256" key="6">
    <source>
        <dbReference type="ARBA" id="ARBA00023014"/>
    </source>
</evidence>
<dbReference type="InterPro" id="IPR045854">
    <property type="entry name" value="NO2/SO3_Rdtase_4Fe4S_sf"/>
</dbReference>
<keyword evidence="6" id="KW-0411">Iron-sulfur</keyword>